<dbReference type="EC" id="1.17.2.1" evidence="3"/>
<dbReference type="Pfam" id="PF02738">
    <property type="entry name" value="MoCoBD_1"/>
    <property type="match status" value="1"/>
</dbReference>
<feature type="signal peptide" evidence="1">
    <location>
        <begin position="1"/>
        <end position="25"/>
    </location>
</feature>
<dbReference type="PANTHER" id="PTHR47495">
    <property type="entry name" value="ALDEHYDE DEHYDROGENASE"/>
    <property type="match status" value="1"/>
</dbReference>
<feature type="domain" description="Aldehyde oxidase/xanthine dehydrogenase a/b hammerhead" evidence="2">
    <location>
        <begin position="210"/>
        <end position="288"/>
    </location>
</feature>
<dbReference type="InterPro" id="IPR006311">
    <property type="entry name" value="TAT_signal"/>
</dbReference>
<keyword evidence="4" id="KW-1185">Reference proteome</keyword>
<name>A0A509E635_9HYPH</name>
<dbReference type="GO" id="GO:0016491">
    <property type="term" value="F:oxidoreductase activity"/>
    <property type="evidence" value="ECO:0007669"/>
    <property type="project" value="UniProtKB-KW"/>
</dbReference>
<sequence length="741" mass="78922">MNAPHLSRRSLLLQGSALVVGFSLAGRNAAAQTFAPVATNGFAKPVAPDQVDSFLALGADGRATIFSGKVDLGTGIRTAMAQIAAEELDLPIDRVTVVQGDTALTPDQGPTYGSLSIQKGGVEIRQAAATARIRLVQLASERLGVPANGLVTENGTVRPKAGGQGITYAELVKDGRLDLKVDPAVATKDPAAFALVGKSVARLDIPEKMTGRFTYMQDYRVPGMVHARVVRPPAIGATLESLDETSVAHIPGLIQVVRQGNFLAIVAEKEWAAVKAAGQIKAVWSKWEGLPEQDKLWQHVRSTKVTKDDVTSSTGDAEAALGQTARTLEASYDFAIHTHGSIGPSCAIAEFKDGLLTCWTASQMTHALRKQLAAMTGLAPESVRCIYVEGSGCYGRNGHEDAAGDAALLARVVGRPVRVQWSRADEHGWDPKGPPTLIDLKAGLDAQGNVAAWVSQFHVPEGAAGNVPLVAADLAGLPHETAMAPGNVIQNSALPYAFPNVRTVCHRLASTPFRPSWIRTPGRMQNTFANEAFLDECAAAAGADPLEYRLRALKDPRGIEVLRRISEIAQWQARPSPAKEDASGDVLRGRGLSYVKYELNRTYVAGVAEVEVNRRTGQVRVPRFFVAQDCGQIINPDGVRNQLDGNIIQTVSRVLMEEVTFDRGAVTSLDWASYPILTFPDVPVVVTALIDRPTEKPWGAGEPSAAIVPAAVSNAIFDATGARLRSVPFTPAKVKAALQGT</sequence>
<dbReference type="InterPro" id="IPR046867">
    <property type="entry name" value="AldOxase/xan_DH_MoCoBD2"/>
</dbReference>
<reference evidence="3 4" key="1">
    <citation type="submission" date="2019-06" db="EMBL/GenBank/DDBJ databases">
        <authorList>
            <person name="Rodrigo-Torres L."/>
            <person name="Arahal R. D."/>
            <person name="Lucena T."/>
        </authorList>
    </citation>
    <scope>NUCLEOTIDE SEQUENCE [LARGE SCALE GENOMIC DNA]</scope>
    <source>
        <strain evidence="3 4">SB0023/3</strain>
    </source>
</reference>
<dbReference type="InterPro" id="IPR008274">
    <property type="entry name" value="AldOxase/xan_DH_MoCoBD1"/>
</dbReference>
<dbReference type="InterPro" id="IPR000674">
    <property type="entry name" value="Ald_Oxase/Xan_DH_a/b"/>
</dbReference>
<dbReference type="InterPro" id="IPR012368">
    <property type="entry name" value="OxRdtase_Mopterin-bd_su_IorB"/>
</dbReference>
<dbReference type="Pfam" id="PF20256">
    <property type="entry name" value="MoCoBD_2"/>
    <property type="match status" value="2"/>
</dbReference>
<feature type="chain" id="PRO_5021238171" evidence="1">
    <location>
        <begin position="26"/>
        <end position="741"/>
    </location>
</feature>
<dbReference type="PIRSF" id="PIRSF036389">
    <property type="entry name" value="IOR_B"/>
    <property type="match status" value="1"/>
</dbReference>
<dbReference type="InterPro" id="IPR052516">
    <property type="entry name" value="N-heterocyclic_Hydroxylase"/>
</dbReference>
<protein>
    <submittedName>
        <fullName evidence="3">Nicotinate dehydrogenase subunit B</fullName>
        <ecNumber evidence="3">1.17.2.1</ecNumber>
    </submittedName>
</protein>
<accession>A0A509E635</accession>
<dbReference type="Gene3D" id="3.30.365.10">
    <property type="entry name" value="Aldehyde oxidase/xanthine dehydrogenase, molybdopterin binding domain"/>
    <property type="match status" value="4"/>
</dbReference>
<evidence type="ECO:0000313" key="4">
    <source>
        <dbReference type="Proteomes" id="UP000410984"/>
    </source>
</evidence>
<evidence type="ECO:0000313" key="3">
    <source>
        <dbReference type="EMBL" id="VUD69552.1"/>
    </source>
</evidence>
<dbReference type="AlphaFoldDB" id="A0A509E635"/>
<evidence type="ECO:0000256" key="1">
    <source>
        <dbReference type="SAM" id="SignalP"/>
    </source>
</evidence>
<dbReference type="OrthoDB" id="9767994at2"/>
<keyword evidence="3" id="KW-0560">Oxidoreductase</keyword>
<dbReference type="RefSeq" id="WP_142581143.1">
    <property type="nucleotide sequence ID" value="NZ_CABFPH010000001.1"/>
</dbReference>
<gene>
    <name evidence="3" type="primary">nicB</name>
    <name evidence="3" type="ORF">MET9862_00103</name>
</gene>
<evidence type="ECO:0000259" key="2">
    <source>
        <dbReference type="SMART" id="SM01008"/>
    </source>
</evidence>
<dbReference type="Proteomes" id="UP000410984">
    <property type="component" value="Unassembled WGS sequence"/>
</dbReference>
<dbReference type="SUPFAM" id="SSF56003">
    <property type="entry name" value="Molybdenum cofactor-binding domain"/>
    <property type="match status" value="2"/>
</dbReference>
<dbReference type="PROSITE" id="PS51318">
    <property type="entry name" value="TAT"/>
    <property type="match status" value="1"/>
</dbReference>
<dbReference type="EMBL" id="CABFPH010000001">
    <property type="protein sequence ID" value="VUD69552.1"/>
    <property type="molecule type" value="Genomic_DNA"/>
</dbReference>
<organism evidence="3 4">
    <name type="scientific">Methylobacterium symbioticum</name>
    <dbReference type="NCBI Taxonomy" id="2584084"/>
    <lineage>
        <taxon>Bacteria</taxon>
        <taxon>Pseudomonadati</taxon>
        <taxon>Pseudomonadota</taxon>
        <taxon>Alphaproteobacteria</taxon>
        <taxon>Hyphomicrobiales</taxon>
        <taxon>Methylobacteriaceae</taxon>
        <taxon>Methylobacterium</taxon>
    </lineage>
</organism>
<proteinExistence type="predicted"/>
<dbReference type="SMART" id="SM01008">
    <property type="entry name" value="Ald_Xan_dh_C"/>
    <property type="match status" value="1"/>
</dbReference>
<dbReference type="Gene3D" id="3.90.1170.50">
    <property type="entry name" value="Aldehyde oxidase/xanthine dehydrogenase, a/b hammerhead"/>
    <property type="match status" value="1"/>
</dbReference>
<keyword evidence="1" id="KW-0732">Signal</keyword>
<dbReference type="InterPro" id="IPR037165">
    <property type="entry name" value="AldOxase/xan_DH_Mopterin-bd_sf"/>
</dbReference>
<dbReference type="PANTHER" id="PTHR47495:SF1">
    <property type="entry name" value="BLL3820 PROTEIN"/>
    <property type="match status" value="1"/>
</dbReference>